<dbReference type="Proteomes" id="UP000316167">
    <property type="component" value="Unassembled WGS sequence"/>
</dbReference>
<protein>
    <submittedName>
        <fullName evidence="2">Uncharacterized protein</fullName>
    </submittedName>
</protein>
<keyword evidence="1" id="KW-1133">Transmembrane helix</keyword>
<evidence type="ECO:0000313" key="2">
    <source>
        <dbReference type="EMBL" id="TWI79247.1"/>
    </source>
</evidence>
<dbReference type="OrthoDB" id="677217at2"/>
<organism evidence="2 3">
    <name type="scientific">Lacibacter cauensis</name>
    <dbReference type="NCBI Taxonomy" id="510947"/>
    <lineage>
        <taxon>Bacteria</taxon>
        <taxon>Pseudomonadati</taxon>
        <taxon>Bacteroidota</taxon>
        <taxon>Chitinophagia</taxon>
        <taxon>Chitinophagales</taxon>
        <taxon>Chitinophagaceae</taxon>
        <taxon>Lacibacter</taxon>
    </lineage>
</organism>
<evidence type="ECO:0000313" key="3">
    <source>
        <dbReference type="Proteomes" id="UP000316167"/>
    </source>
</evidence>
<accession>A0A562SD60</accession>
<gene>
    <name evidence="2" type="ORF">IQ13_3650</name>
</gene>
<dbReference type="RefSeq" id="WP_144888020.1">
    <property type="nucleotide sequence ID" value="NZ_VLLE01000006.1"/>
</dbReference>
<comment type="caution">
    <text evidence="2">The sequence shown here is derived from an EMBL/GenBank/DDBJ whole genome shotgun (WGS) entry which is preliminary data.</text>
</comment>
<dbReference type="EMBL" id="VLLE01000006">
    <property type="protein sequence ID" value="TWI79247.1"/>
    <property type="molecule type" value="Genomic_DNA"/>
</dbReference>
<proteinExistence type="predicted"/>
<keyword evidence="3" id="KW-1185">Reference proteome</keyword>
<dbReference type="AlphaFoldDB" id="A0A562SD60"/>
<feature type="transmembrane region" description="Helical" evidence="1">
    <location>
        <begin position="12"/>
        <end position="29"/>
    </location>
</feature>
<feature type="transmembrane region" description="Helical" evidence="1">
    <location>
        <begin position="106"/>
        <end position="126"/>
    </location>
</feature>
<feature type="transmembrane region" description="Helical" evidence="1">
    <location>
        <begin position="73"/>
        <end position="94"/>
    </location>
</feature>
<sequence>MPKAITTALKYVLLIFAGIALFLLVSILQKVTPPSPGEYYYSDFLRNNYTLLAGIIFFLAGSLVGYFFQLNPWLAGIALVAALPVASFYEAGVYRGSHNLIPLELVIYFFFSVPPIAGVYLGRYIARRKKQAKQQTTE</sequence>
<evidence type="ECO:0000256" key="1">
    <source>
        <dbReference type="SAM" id="Phobius"/>
    </source>
</evidence>
<keyword evidence="1" id="KW-0812">Transmembrane</keyword>
<keyword evidence="1" id="KW-0472">Membrane</keyword>
<reference evidence="2 3" key="1">
    <citation type="journal article" date="2015" name="Stand. Genomic Sci.">
        <title>Genomic Encyclopedia of Bacterial and Archaeal Type Strains, Phase III: the genomes of soil and plant-associated and newly described type strains.</title>
        <authorList>
            <person name="Whitman W.B."/>
            <person name="Woyke T."/>
            <person name="Klenk H.P."/>
            <person name="Zhou Y."/>
            <person name="Lilburn T.G."/>
            <person name="Beck B.J."/>
            <person name="De Vos P."/>
            <person name="Vandamme P."/>
            <person name="Eisen J.A."/>
            <person name="Garrity G."/>
            <person name="Hugenholtz P."/>
            <person name="Kyrpides N.C."/>
        </authorList>
    </citation>
    <scope>NUCLEOTIDE SEQUENCE [LARGE SCALE GENOMIC DNA]</scope>
    <source>
        <strain evidence="2 3">CGMCC 1.7271</strain>
    </source>
</reference>
<name>A0A562SD60_9BACT</name>
<feature type="transmembrane region" description="Helical" evidence="1">
    <location>
        <begin position="49"/>
        <end position="68"/>
    </location>
</feature>